<feature type="compositionally biased region" description="Polar residues" evidence="1">
    <location>
        <begin position="328"/>
        <end position="337"/>
    </location>
</feature>
<feature type="region of interest" description="Disordered" evidence="1">
    <location>
        <begin position="351"/>
        <end position="510"/>
    </location>
</feature>
<feature type="region of interest" description="Disordered" evidence="1">
    <location>
        <begin position="181"/>
        <end position="337"/>
    </location>
</feature>
<comment type="caution">
    <text evidence="3">The sequence shown here is derived from an EMBL/GenBank/DDBJ whole genome shotgun (WGS) entry which is preliminary data.</text>
</comment>
<feature type="region of interest" description="Disordered" evidence="1">
    <location>
        <begin position="1"/>
        <end position="25"/>
    </location>
</feature>
<feature type="compositionally biased region" description="Polar residues" evidence="1">
    <location>
        <begin position="453"/>
        <end position="473"/>
    </location>
</feature>
<feature type="compositionally biased region" description="Low complexity" evidence="1">
    <location>
        <begin position="409"/>
        <end position="434"/>
    </location>
</feature>
<feature type="region of interest" description="Disordered" evidence="1">
    <location>
        <begin position="523"/>
        <end position="557"/>
    </location>
</feature>
<evidence type="ECO:0000259" key="2">
    <source>
        <dbReference type="PROSITE" id="PS50020"/>
    </source>
</evidence>
<evidence type="ECO:0000313" key="4">
    <source>
        <dbReference type="Proteomes" id="UP000664132"/>
    </source>
</evidence>
<feature type="compositionally biased region" description="Low complexity" evidence="1">
    <location>
        <begin position="300"/>
        <end position="312"/>
    </location>
</feature>
<feature type="compositionally biased region" description="Polar residues" evidence="1">
    <location>
        <begin position="372"/>
        <end position="383"/>
    </location>
</feature>
<feature type="compositionally biased region" description="Low complexity" evidence="1">
    <location>
        <begin position="153"/>
        <end position="162"/>
    </location>
</feature>
<protein>
    <recommendedName>
        <fullName evidence="2">WW domain-containing protein</fullName>
    </recommendedName>
</protein>
<dbReference type="PROSITE" id="PS50020">
    <property type="entry name" value="WW_DOMAIN_2"/>
    <property type="match status" value="1"/>
</dbReference>
<feature type="domain" description="WW" evidence="2">
    <location>
        <begin position="17"/>
        <end position="51"/>
    </location>
</feature>
<proteinExistence type="predicted"/>
<organism evidence="3 4">
    <name type="scientific">Cadophora malorum</name>
    <dbReference type="NCBI Taxonomy" id="108018"/>
    <lineage>
        <taxon>Eukaryota</taxon>
        <taxon>Fungi</taxon>
        <taxon>Dikarya</taxon>
        <taxon>Ascomycota</taxon>
        <taxon>Pezizomycotina</taxon>
        <taxon>Leotiomycetes</taxon>
        <taxon>Helotiales</taxon>
        <taxon>Ploettnerulaceae</taxon>
        <taxon>Cadophora</taxon>
    </lineage>
</organism>
<dbReference type="Proteomes" id="UP000664132">
    <property type="component" value="Unassembled WGS sequence"/>
</dbReference>
<feature type="compositionally biased region" description="Polar residues" evidence="1">
    <location>
        <begin position="85"/>
        <end position="95"/>
    </location>
</feature>
<feature type="compositionally biased region" description="Low complexity" evidence="1">
    <location>
        <begin position="652"/>
        <end position="717"/>
    </location>
</feature>
<feature type="region of interest" description="Disordered" evidence="1">
    <location>
        <begin position="47"/>
        <end position="162"/>
    </location>
</feature>
<reference evidence="3" key="1">
    <citation type="submission" date="2021-02" db="EMBL/GenBank/DDBJ databases">
        <title>Genome sequence Cadophora malorum strain M34.</title>
        <authorList>
            <person name="Stefanovic E."/>
            <person name="Vu D."/>
            <person name="Scully C."/>
            <person name="Dijksterhuis J."/>
            <person name="Roader J."/>
            <person name="Houbraken J."/>
        </authorList>
    </citation>
    <scope>NUCLEOTIDE SEQUENCE</scope>
    <source>
        <strain evidence="3">M34</strain>
    </source>
</reference>
<feature type="compositionally biased region" description="Low complexity" evidence="1">
    <location>
        <begin position="627"/>
        <end position="642"/>
    </location>
</feature>
<name>A0A8H7W196_9HELO</name>
<dbReference type="InterPro" id="IPR001202">
    <property type="entry name" value="WW_dom"/>
</dbReference>
<feature type="compositionally biased region" description="Low complexity" evidence="1">
    <location>
        <begin position="190"/>
        <end position="207"/>
    </location>
</feature>
<dbReference type="OrthoDB" id="3564187at2759"/>
<keyword evidence="4" id="KW-1185">Reference proteome</keyword>
<accession>A0A8H7W196</accession>
<gene>
    <name evidence="3" type="ORF">IFR04_013482</name>
</gene>
<feature type="compositionally biased region" description="Low complexity" evidence="1">
    <location>
        <begin position="384"/>
        <end position="394"/>
    </location>
</feature>
<feature type="compositionally biased region" description="Polar residues" evidence="1">
    <location>
        <begin position="351"/>
        <end position="362"/>
    </location>
</feature>
<sequence>MDQHGNVIPDDPPPGNPSSMPGWNSQWSLEHQQFYYINTSTGERRWYLPTVSKPPPQSDQIKPEEPPVLTPSSAPLQKIQRKAVGTQSIRSNQASPAAAARNVQANTGSVRVPLPQATDSYFPPSTVPGQYQAPQMAKPLSPAPTPVQYEVPQQSHAVQSQYQQLDFSRKFASLSLELSHAGTDAPTGLSAQSQSSQASQEAQTAQSPLSTHDVPISPMVNQPNAHNFSSQPSNTTYFPPPPTAVQHQSFPAAQTPDQTFPTKSGIVYQNAQPNVNSSPLPAPQPVLRPVPPPPPPRNIAQYQYQSQQVASQTFAPPGNFPANVPNAKYSQQYTTSPSPVTYYAQQQSSFAPIAPPTTQQYASAPVPGAYQQVEQQKQLPSGIQQAQPFQQYAPPRTPGSFQQGPHSSPYQQDTSPIQQQSQSPSQSPATAQYSFPPPPTPGGQHENQRSEALRQTSPCVHQQYPSPVQSQTAPPLATVTSTQTTTSPPPQQECHSPAPAVQHGASTDQTAYHLQSAATNLTPLPLHHYPTAPIAAHGSYQQPPQTQPPPSAPALHRYSSAPEPVVLQQENVASQSGHGQSPVPVKNPYAQQVAHANSFYGPPPQRVRTQSNAIPQRIPVAHSQSYGQIQPQIPSHQQPQGGYQAPGNTFAQPPQQQQHAGQPQGGSQTPGPNFGQPQQQQYLGQPQVPYQAPNQSQYQQSGQLQQPQYQTQHQAQGVPQSSSPAHTLHVPPPHKSSSGIVGSMGSMGKKLTSYSKTAVDKSKRFSVSQPGLMKWGTRAAVGIVAVGALALGVDAVSDS</sequence>
<feature type="non-terminal residue" evidence="3">
    <location>
        <position position="1"/>
    </location>
</feature>
<dbReference type="AlphaFoldDB" id="A0A8H7W196"/>
<feature type="compositionally biased region" description="Polar residues" evidence="1">
    <location>
        <begin position="219"/>
        <end position="237"/>
    </location>
</feature>
<feature type="compositionally biased region" description="Polar residues" evidence="1">
    <location>
        <begin position="399"/>
        <end position="408"/>
    </location>
</feature>
<dbReference type="Gene3D" id="2.20.70.10">
    <property type="match status" value="1"/>
</dbReference>
<feature type="compositionally biased region" description="Pro residues" evidence="1">
    <location>
        <begin position="280"/>
        <end position="297"/>
    </location>
</feature>
<evidence type="ECO:0000313" key="3">
    <source>
        <dbReference type="EMBL" id="KAG4413365.1"/>
    </source>
</evidence>
<feature type="compositionally biased region" description="Polar residues" evidence="1">
    <location>
        <begin position="245"/>
        <end position="278"/>
    </location>
</feature>
<evidence type="ECO:0000256" key="1">
    <source>
        <dbReference type="SAM" id="MobiDB-lite"/>
    </source>
</evidence>
<feature type="region of interest" description="Disordered" evidence="1">
    <location>
        <begin position="623"/>
        <end position="744"/>
    </location>
</feature>
<dbReference type="EMBL" id="JAFJYH010000318">
    <property type="protein sequence ID" value="KAG4413365.1"/>
    <property type="molecule type" value="Genomic_DNA"/>
</dbReference>